<feature type="transmembrane region" description="Helical" evidence="1">
    <location>
        <begin position="70"/>
        <end position="92"/>
    </location>
</feature>
<keyword evidence="1" id="KW-0812">Transmembrane</keyword>
<proteinExistence type="predicted"/>
<reference evidence="2 3" key="1">
    <citation type="submission" date="2023-08" db="EMBL/GenBank/DDBJ databases">
        <title>Pseudoalteromonas haloplanktis LL1 genome.</title>
        <authorList>
            <person name="Wu S."/>
        </authorList>
    </citation>
    <scope>NUCLEOTIDE SEQUENCE [LARGE SCALE GENOMIC DNA]</scope>
    <source>
        <strain evidence="2 3">LL1</strain>
    </source>
</reference>
<organism evidence="2 3">
    <name type="scientific">Pseudoalteromonas haloplanktis</name>
    <name type="common">Alteromonas haloplanktis</name>
    <dbReference type="NCBI Taxonomy" id="228"/>
    <lineage>
        <taxon>Bacteria</taxon>
        <taxon>Pseudomonadati</taxon>
        <taxon>Pseudomonadota</taxon>
        <taxon>Gammaproteobacteria</taxon>
        <taxon>Alteromonadales</taxon>
        <taxon>Pseudoalteromonadaceae</taxon>
        <taxon>Pseudoalteromonas</taxon>
    </lineage>
</organism>
<gene>
    <name evidence="2" type="ORF">RC083_05750</name>
</gene>
<evidence type="ECO:0000313" key="3">
    <source>
        <dbReference type="Proteomes" id="UP001226574"/>
    </source>
</evidence>
<keyword evidence="1" id="KW-0472">Membrane</keyword>
<keyword evidence="1" id="KW-1133">Transmembrane helix</keyword>
<protein>
    <submittedName>
        <fullName evidence="2">TM2 domain-containing protein</fullName>
    </submittedName>
</protein>
<evidence type="ECO:0000256" key="1">
    <source>
        <dbReference type="SAM" id="Phobius"/>
    </source>
</evidence>
<dbReference type="EMBL" id="JAVIFY010000003">
    <property type="protein sequence ID" value="MDQ9091097.1"/>
    <property type="molecule type" value="Genomic_DNA"/>
</dbReference>
<name>A0ABU1BA11_PSEHA</name>
<sequence>MTSAELNAEEEQLRSQVNALSAEERKLFYQQLKARVKDPDTYAVLNWFFAAGLHHFYLGKFQRGAVNLALMLIGLLTINSVGIFLIIFVLLIELPQLFKSQLIVQQYNNHVMSDILNHLTQS</sequence>
<dbReference type="Proteomes" id="UP001226574">
    <property type="component" value="Unassembled WGS sequence"/>
</dbReference>
<accession>A0ABU1BA11</accession>
<dbReference type="RefSeq" id="WP_309038584.1">
    <property type="nucleotide sequence ID" value="NZ_JAVIFY010000003.1"/>
</dbReference>
<feature type="transmembrane region" description="Helical" evidence="1">
    <location>
        <begin position="41"/>
        <end position="58"/>
    </location>
</feature>
<comment type="caution">
    <text evidence="2">The sequence shown here is derived from an EMBL/GenBank/DDBJ whole genome shotgun (WGS) entry which is preliminary data.</text>
</comment>
<evidence type="ECO:0000313" key="2">
    <source>
        <dbReference type="EMBL" id="MDQ9091097.1"/>
    </source>
</evidence>
<keyword evidence="3" id="KW-1185">Reference proteome</keyword>